<protein>
    <submittedName>
        <fullName evidence="5">Uncharacterized protein</fullName>
    </submittedName>
</protein>
<evidence type="ECO:0000313" key="5">
    <source>
        <dbReference type="WBParaSite" id="scaffold34060_cov274.g21145"/>
    </source>
</evidence>
<dbReference type="WBParaSite" id="scaffold34060_cov274.g21145">
    <property type="protein sequence ID" value="scaffold34060_cov274.g21145"/>
    <property type="gene ID" value="scaffold34060_cov274.g21145"/>
</dbReference>
<dbReference type="FunFam" id="3.40.50.2060:FF:000001">
    <property type="entry name" value="syntaxin-binding protein 1 isoform X2"/>
    <property type="match status" value="1"/>
</dbReference>
<evidence type="ECO:0000256" key="2">
    <source>
        <dbReference type="ARBA" id="ARBA00022448"/>
    </source>
</evidence>
<evidence type="ECO:0000313" key="4">
    <source>
        <dbReference type="Proteomes" id="UP000887561"/>
    </source>
</evidence>
<keyword evidence="2" id="KW-0813">Transport</keyword>
<evidence type="ECO:0000256" key="1">
    <source>
        <dbReference type="ARBA" id="ARBA00009884"/>
    </source>
</evidence>
<evidence type="ECO:0000256" key="3">
    <source>
        <dbReference type="ARBA" id="ARBA00022927"/>
    </source>
</evidence>
<comment type="similarity">
    <text evidence="1">Belongs to the STXBP/unc-18/SEC1 family.</text>
</comment>
<proteinExistence type="inferred from homology"/>
<reference evidence="5" key="1">
    <citation type="submission" date="2022-11" db="UniProtKB">
        <authorList>
            <consortium name="WormBaseParasite"/>
        </authorList>
    </citation>
    <scope>IDENTIFICATION</scope>
</reference>
<dbReference type="Gene3D" id="3.40.50.2060">
    <property type="match status" value="1"/>
</dbReference>
<dbReference type="InterPro" id="IPR036045">
    <property type="entry name" value="Sec1-like_sf"/>
</dbReference>
<organism evidence="4 5">
    <name type="scientific">Meloidogyne javanica</name>
    <name type="common">Root-knot nematode worm</name>
    <dbReference type="NCBI Taxonomy" id="6303"/>
    <lineage>
        <taxon>Eukaryota</taxon>
        <taxon>Metazoa</taxon>
        <taxon>Ecdysozoa</taxon>
        <taxon>Nematoda</taxon>
        <taxon>Chromadorea</taxon>
        <taxon>Rhabditida</taxon>
        <taxon>Tylenchina</taxon>
        <taxon>Tylenchomorpha</taxon>
        <taxon>Tylenchoidea</taxon>
        <taxon>Meloidogynidae</taxon>
        <taxon>Meloidogyninae</taxon>
        <taxon>Meloidogyne</taxon>
        <taxon>Meloidogyne incognita group</taxon>
    </lineage>
</organism>
<sequence length="282" mass="31670">MTLKSIVGQKLINEVLAPLHKPEKGGAWNALIVDRLAMRMLSACCKMHDVMDQGVTIVEDLNKRREPLPTIDAIYLISPTKESVDKLTQDFSGSHNLYKCAHVFFTEACPDQLFSTLSRSPAARHIKTLKEINIAFTPYESQVYTLDSPSTFFLYYNPQKPGSLTENLDRIAEQIATICATLGEYPSIRQEGRRILFQILPLIVSSEKFNELGWDPSQKVNSLSYRADVERNVDLGHLVEAKLDAYKADEPSMGEGTEKARSQLIIIDRGFDAVSPLLHELT</sequence>
<dbReference type="Proteomes" id="UP000887561">
    <property type="component" value="Unplaced"/>
</dbReference>
<dbReference type="AlphaFoldDB" id="A0A915MAR0"/>
<dbReference type="Pfam" id="PF00995">
    <property type="entry name" value="Sec1"/>
    <property type="match status" value="1"/>
</dbReference>
<name>A0A915MAR0_MELJA</name>
<dbReference type="SUPFAM" id="SSF56815">
    <property type="entry name" value="Sec1/munc18-like (SM) proteins"/>
    <property type="match status" value="1"/>
</dbReference>
<dbReference type="GO" id="GO:0016192">
    <property type="term" value="P:vesicle-mediated transport"/>
    <property type="evidence" value="ECO:0007669"/>
    <property type="project" value="InterPro"/>
</dbReference>
<dbReference type="InterPro" id="IPR001619">
    <property type="entry name" value="Sec1-like"/>
</dbReference>
<dbReference type="Gene3D" id="3.40.50.1910">
    <property type="match status" value="1"/>
</dbReference>
<accession>A0A915MAR0</accession>
<dbReference type="InterPro" id="IPR027482">
    <property type="entry name" value="Sec1-like_dom2"/>
</dbReference>
<dbReference type="InterPro" id="IPR043154">
    <property type="entry name" value="Sec-1-like_dom1"/>
</dbReference>
<keyword evidence="3" id="KW-0653">Protein transport</keyword>
<dbReference type="PANTHER" id="PTHR11679">
    <property type="entry name" value="VESICLE PROTEIN SORTING-ASSOCIATED"/>
    <property type="match status" value="1"/>
</dbReference>
<keyword evidence="4" id="KW-1185">Reference proteome</keyword>
<dbReference type="GO" id="GO:0015031">
    <property type="term" value="P:protein transport"/>
    <property type="evidence" value="ECO:0007669"/>
    <property type="project" value="UniProtKB-KW"/>
</dbReference>